<gene>
    <name evidence="3" type="ORF">ESP70_015965</name>
</gene>
<dbReference type="RefSeq" id="WP_149690304.1">
    <property type="nucleotide sequence ID" value="NZ_SDPQ02000003.1"/>
</dbReference>
<dbReference type="Pfam" id="PF12697">
    <property type="entry name" value="Abhydrolase_6"/>
    <property type="match status" value="1"/>
</dbReference>
<keyword evidence="1" id="KW-0472">Membrane</keyword>
<dbReference type="EMBL" id="SDPQ02000003">
    <property type="protein sequence ID" value="KAA1395645.1"/>
    <property type="molecule type" value="Genomic_DNA"/>
</dbReference>
<dbReference type="InterPro" id="IPR029058">
    <property type="entry name" value="AB_hydrolase_fold"/>
</dbReference>
<dbReference type="PANTHER" id="PTHR46438:SF11">
    <property type="entry name" value="LIPASE-RELATED"/>
    <property type="match status" value="1"/>
</dbReference>
<dbReference type="Gene3D" id="3.40.50.1820">
    <property type="entry name" value="alpha/beta hydrolase"/>
    <property type="match status" value="1"/>
</dbReference>
<dbReference type="PANTHER" id="PTHR46438">
    <property type="entry name" value="ALPHA/BETA-HYDROLASES SUPERFAMILY PROTEIN"/>
    <property type="match status" value="1"/>
</dbReference>
<dbReference type="Proteomes" id="UP000380867">
    <property type="component" value="Unassembled WGS sequence"/>
</dbReference>
<dbReference type="InterPro" id="IPR000073">
    <property type="entry name" value="AB_hydrolase_1"/>
</dbReference>
<comment type="caution">
    <text evidence="3">The sequence shown here is derived from an EMBL/GenBank/DDBJ whole genome shotgun (WGS) entry which is preliminary data.</text>
</comment>
<keyword evidence="3" id="KW-0378">Hydrolase</keyword>
<keyword evidence="1" id="KW-1133">Transmembrane helix</keyword>
<feature type="domain" description="AB hydrolase-1" evidence="2">
    <location>
        <begin position="16"/>
        <end position="253"/>
    </location>
</feature>
<reference evidence="3" key="1">
    <citation type="submission" date="2019-09" db="EMBL/GenBank/DDBJ databases">
        <authorList>
            <person name="Li J."/>
        </authorList>
    </citation>
    <scope>NUCLEOTIDE SEQUENCE [LARGE SCALE GENOMIC DNA]</scope>
    <source>
        <strain evidence="3">JCM 14732</strain>
    </source>
</reference>
<dbReference type="OrthoDB" id="27092at2"/>
<keyword evidence="1" id="KW-0812">Transmembrane</keyword>
<evidence type="ECO:0000259" key="2">
    <source>
        <dbReference type="Pfam" id="PF12697"/>
    </source>
</evidence>
<sequence length="270" mass="29133">MTTRLAHTRKGSGEPLLLIHGIGHRRQAWDPVLDRLAESYDVIAIDLAGFGESEPYPAGTAYTMDNACRIIGENLEEWGVSQPHVVGNSLGGAIALEMGARGMARSVTALSPAGFFRNVGDRLVALFALILLKLSSYLPLAVVRPALRSAAGRRLIGRTLYVNGDRIPVEDFVGDALALRNGSAFFPTFRAGFTYRFTSKVDVPTTIAWATRDQVLVYGQSGLAQEVLPDARHVALPHCGHVPMVDDPELIVRVIDTTVAEASESEEQAA</sequence>
<evidence type="ECO:0000256" key="1">
    <source>
        <dbReference type="SAM" id="Phobius"/>
    </source>
</evidence>
<evidence type="ECO:0000313" key="3">
    <source>
        <dbReference type="EMBL" id="KAA1395645.1"/>
    </source>
</evidence>
<dbReference type="PRINTS" id="PR00111">
    <property type="entry name" value="ABHYDROLASE"/>
</dbReference>
<name>A0A5M4FBH0_9ACTN</name>
<dbReference type="GO" id="GO:0016787">
    <property type="term" value="F:hydrolase activity"/>
    <property type="evidence" value="ECO:0007669"/>
    <property type="project" value="UniProtKB-KW"/>
</dbReference>
<dbReference type="AlphaFoldDB" id="A0A5M4FBH0"/>
<accession>A0A5M4FBH0</accession>
<keyword evidence="4" id="KW-1185">Reference proteome</keyword>
<dbReference type="SUPFAM" id="SSF53474">
    <property type="entry name" value="alpha/beta-Hydrolases"/>
    <property type="match status" value="1"/>
</dbReference>
<evidence type="ECO:0000313" key="4">
    <source>
        <dbReference type="Proteomes" id="UP000380867"/>
    </source>
</evidence>
<feature type="transmembrane region" description="Helical" evidence="1">
    <location>
        <begin position="123"/>
        <end position="143"/>
    </location>
</feature>
<proteinExistence type="predicted"/>
<protein>
    <submittedName>
        <fullName evidence="3">Alpha/beta hydrolase</fullName>
    </submittedName>
</protein>
<organism evidence="3 4">
    <name type="scientific">Aeromicrobium ginsengisoli</name>
    <dbReference type="NCBI Taxonomy" id="363867"/>
    <lineage>
        <taxon>Bacteria</taxon>
        <taxon>Bacillati</taxon>
        <taxon>Actinomycetota</taxon>
        <taxon>Actinomycetes</taxon>
        <taxon>Propionibacteriales</taxon>
        <taxon>Nocardioidaceae</taxon>
        <taxon>Aeromicrobium</taxon>
    </lineage>
</organism>